<comment type="subcellular location">
    <subcellularLocation>
        <location evidence="1">Membrane</location>
        <topology evidence="1">Single-pass type I membrane protein</topology>
    </subcellularLocation>
</comment>
<keyword evidence="7" id="KW-0418">Kinase</keyword>
<keyword evidence="10" id="KW-0472">Membrane</keyword>
<dbReference type="PANTHER" id="PTHR27005:SF511">
    <property type="entry name" value="WALL-ASSOCIATED RECEPTOR KINASE 1-RELATED"/>
    <property type="match status" value="1"/>
</dbReference>
<dbReference type="FunFam" id="1.10.510.10:FF:000084">
    <property type="entry name" value="Wall-associated receptor kinase 2"/>
    <property type="match status" value="1"/>
</dbReference>
<comment type="catalytic activity">
    <reaction evidence="11">
        <text>L-seryl-[protein] + ATP = O-phospho-L-seryl-[protein] + ADP + H(+)</text>
        <dbReference type="Rhea" id="RHEA:17989"/>
        <dbReference type="Rhea" id="RHEA-COMP:9863"/>
        <dbReference type="Rhea" id="RHEA-COMP:11604"/>
        <dbReference type="ChEBI" id="CHEBI:15378"/>
        <dbReference type="ChEBI" id="CHEBI:29999"/>
        <dbReference type="ChEBI" id="CHEBI:30616"/>
        <dbReference type="ChEBI" id="CHEBI:83421"/>
        <dbReference type="ChEBI" id="CHEBI:456216"/>
    </reaction>
</comment>
<dbReference type="PROSITE" id="PS00108">
    <property type="entry name" value="PROTEIN_KINASE_ST"/>
    <property type="match status" value="1"/>
</dbReference>
<evidence type="ECO:0000256" key="3">
    <source>
        <dbReference type="ARBA" id="ARBA00022679"/>
    </source>
</evidence>
<keyword evidence="2" id="KW-0723">Serine/threonine-protein kinase</keyword>
<dbReference type="FunFam" id="3.30.200.20:FF:000043">
    <property type="entry name" value="Wall-associated receptor kinase 2"/>
    <property type="match status" value="1"/>
</dbReference>
<evidence type="ECO:0000313" key="14">
    <source>
        <dbReference type="EMBL" id="MBA0727773.1"/>
    </source>
</evidence>
<evidence type="ECO:0000256" key="8">
    <source>
        <dbReference type="ARBA" id="ARBA00022840"/>
    </source>
</evidence>
<evidence type="ECO:0000256" key="10">
    <source>
        <dbReference type="ARBA" id="ARBA00023136"/>
    </source>
</evidence>
<dbReference type="SMART" id="SM00220">
    <property type="entry name" value="S_TKc"/>
    <property type="match status" value="1"/>
</dbReference>
<dbReference type="Pfam" id="PF00069">
    <property type="entry name" value="Pkinase"/>
    <property type="match status" value="1"/>
</dbReference>
<evidence type="ECO:0000256" key="1">
    <source>
        <dbReference type="ARBA" id="ARBA00004479"/>
    </source>
</evidence>
<evidence type="ECO:0000256" key="11">
    <source>
        <dbReference type="ARBA" id="ARBA00047558"/>
    </source>
</evidence>
<dbReference type="CDD" id="cd14066">
    <property type="entry name" value="STKc_IRAK"/>
    <property type="match status" value="1"/>
</dbReference>
<dbReference type="InterPro" id="IPR011009">
    <property type="entry name" value="Kinase-like_dom_sf"/>
</dbReference>
<dbReference type="Gene3D" id="1.10.510.10">
    <property type="entry name" value="Transferase(Phosphotransferase) domain 1"/>
    <property type="match status" value="1"/>
</dbReference>
<dbReference type="PANTHER" id="PTHR27005">
    <property type="entry name" value="WALL-ASSOCIATED RECEPTOR KINASE-LIKE 21"/>
    <property type="match status" value="1"/>
</dbReference>
<dbReference type="Proteomes" id="UP000593574">
    <property type="component" value="Unassembled WGS sequence"/>
</dbReference>
<dbReference type="GO" id="GO:0007166">
    <property type="term" value="P:cell surface receptor signaling pathway"/>
    <property type="evidence" value="ECO:0007669"/>
    <property type="project" value="InterPro"/>
</dbReference>
<dbReference type="GO" id="GO:0004674">
    <property type="term" value="F:protein serine/threonine kinase activity"/>
    <property type="evidence" value="ECO:0007669"/>
    <property type="project" value="UniProtKB-KW"/>
</dbReference>
<evidence type="ECO:0000256" key="9">
    <source>
        <dbReference type="ARBA" id="ARBA00022989"/>
    </source>
</evidence>
<keyword evidence="15" id="KW-1185">Reference proteome</keyword>
<gene>
    <name evidence="14" type="ORF">Golax_000733</name>
</gene>
<evidence type="ECO:0000256" key="6">
    <source>
        <dbReference type="ARBA" id="ARBA00022741"/>
    </source>
</evidence>
<organism evidence="14 15">
    <name type="scientific">Gossypium laxum</name>
    <dbReference type="NCBI Taxonomy" id="34288"/>
    <lineage>
        <taxon>Eukaryota</taxon>
        <taxon>Viridiplantae</taxon>
        <taxon>Streptophyta</taxon>
        <taxon>Embryophyta</taxon>
        <taxon>Tracheophyta</taxon>
        <taxon>Spermatophyta</taxon>
        <taxon>Magnoliopsida</taxon>
        <taxon>eudicotyledons</taxon>
        <taxon>Gunneridae</taxon>
        <taxon>Pentapetalae</taxon>
        <taxon>rosids</taxon>
        <taxon>malvids</taxon>
        <taxon>Malvales</taxon>
        <taxon>Malvaceae</taxon>
        <taxon>Malvoideae</taxon>
        <taxon>Gossypium</taxon>
    </lineage>
</organism>
<dbReference type="InterPro" id="IPR000719">
    <property type="entry name" value="Prot_kinase_dom"/>
</dbReference>
<dbReference type="GO" id="GO:0005524">
    <property type="term" value="F:ATP binding"/>
    <property type="evidence" value="ECO:0007669"/>
    <property type="project" value="UniProtKB-KW"/>
</dbReference>
<keyword evidence="3" id="KW-0808">Transferase</keyword>
<reference evidence="14 15" key="1">
    <citation type="journal article" date="2019" name="Genome Biol. Evol.">
        <title>Insights into the evolution of the New World diploid cottons (Gossypium, subgenus Houzingenia) based on genome sequencing.</title>
        <authorList>
            <person name="Grover C.E."/>
            <person name="Arick M.A. 2nd"/>
            <person name="Thrash A."/>
            <person name="Conover J.L."/>
            <person name="Sanders W.S."/>
            <person name="Peterson D.G."/>
            <person name="Frelichowski J.E."/>
            <person name="Scheffler J.A."/>
            <person name="Scheffler B.E."/>
            <person name="Wendel J.F."/>
        </authorList>
    </citation>
    <scope>NUCLEOTIDE SEQUENCE [LARGE SCALE GENOMIC DNA]</scope>
    <source>
        <strain evidence="14">4</strain>
        <tissue evidence="14">Leaf</tissue>
    </source>
</reference>
<dbReference type="AlphaFoldDB" id="A0A7J9AUU8"/>
<dbReference type="SUPFAM" id="SSF56112">
    <property type="entry name" value="Protein kinase-like (PK-like)"/>
    <property type="match status" value="1"/>
</dbReference>
<evidence type="ECO:0000256" key="12">
    <source>
        <dbReference type="ARBA" id="ARBA00047951"/>
    </source>
</evidence>
<dbReference type="InterPro" id="IPR008271">
    <property type="entry name" value="Ser/Thr_kinase_AS"/>
</dbReference>
<evidence type="ECO:0000256" key="4">
    <source>
        <dbReference type="ARBA" id="ARBA00022692"/>
    </source>
</evidence>
<comment type="caution">
    <text evidence="14">The sequence shown here is derived from an EMBL/GenBank/DDBJ whole genome shotgun (WGS) entry which is preliminary data.</text>
</comment>
<dbReference type="GO" id="GO:0005886">
    <property type="term" value="C:plasma membrane"/>
    <property type="evidence" value="ECO:0007669"/>
    <property type="project" value="TreeGrafter"/>
</dbReference>
<keyword evidence="5" id="KW-0732">Signal</keyword>
<dbReference type="EMBL" id="JABEZV010000013">
    <property type="protein sequence ID" value="MBA0727773.1"/>
    <property type="molecule type" value="Genomic_DNA"/>
</dbReference>
<evidence type="ECO:0000256" key="2">
    <source>
        <dbReference type="ARBA" id="ARBA00022527"/>
    </source>
</evidence>
<feature type="domain" description="Protein kinase" evidence="13">
    <location>
        <begin position="68"/>
        <end position="339"/>
    </location>
</feature>
<comment type="catalytic activity">
    <reaction evidence="12">
        <text>L-threonyl-[protein] + ATP = O-phospho-L-threonyl-[protein] + ADP + H(+)</text>
        <dbReference type="Rhea" id="RHEA:46608"/>
        <dbReference type="Rhea" id="RHEA-COMP:11060"/>
        <dbReference type="Rhea" id="RHEA-COMP:11605"/>
        <dbReference type="ChEBI" id="CHEBI:15378"/>
        <dbReference type="ChEBI" id="CHEBI:30013"/>
        <dbReference type="ChEBI" id="CHEBI:30616"/>
        <dbReference type="ChEBI" id="CHEBI:61977"/>
        <dbReference type="ChEBI" id="CHEBI:456216"/>
    </reaction>
</comment>
<keyword evidence="6" id="KW-0547">Nucleotide-binding</keyword>
<dbReference type="Gene3D" id="3.30.200.20">
    <property type="entry name" value="Phosphorylase Kinase, domain 1"/>
    <property type="match status" value="1"/>
</dbReference>
<evidence type="ECO:0000256" key="5">
    <source>
        <dbReference type="ARBA" id="ARBA00022729"/>
    </source>
</evidence>
<dbReference type="PROSITE" id="PS50011">
    <property type="entry name" value="PROTEIN_KINASE_DOM"/>
    <property type="match status" value="1"/>
</dbReference>
<evidence type="ECO:0000256" key="7">
    <source>
        <dbReference type="ARBA" id="ARBA00022777"/>
    </source>
</evidence>
<keyword evidence="9" id="KW-1133">Transmembrane helix</keyword>
<protein>
    <recommendedName>
        <fullName evidence="13">Protein kinase domain-containing protein</fullName>
    </recommendedName>
</protein>
<name>A0A7J9AUU8_9ROSI</name>
<evidence type="ECO:0000313" key="15">
    <source>
        <dbReference type="Proteomes" id="UP000593574"/>
    </source>
</evidence>
<evidence type="ECO:0000259" key="13">
    <source>
        <dbReference type="PROSITE" id="PS50011"/>
    </source>
</evidence>
<keyword evidence="8" id="KW-0067">ATP-binding</keyword>
<proteinExistence type="predicted"/>
<accession>A0A7J9AUU8</accession>
<keyword evidence="4" id="KW-0812">Transmembrane</keyword>
<sequence length="380" mass="42970">MSIGFGAIFLCIAWSFLLFRKRKKEKMRGKYFKQNGGDLLQQLSKSRGCSENDKIFSAEELEKATNNYHESRILGKGAQGTVYKGTLPENRMVAIKKSIIGDHSQVEPFINEIVVLSQINHKNVVKLLGCCLETPVPLLVYEYVTHGSLFDHIHNTAGSSFLPWETRLRIATETAEALCYLHSAASAPIIHRDIKLANILLDENYTAKVSDFGASRLVPSDQAQITTIVQGTFGYLDPECMHTGQLTEKSDVYSFGVVLIELLTGRKAICLERSEEQKILVMYFVSLMKKDQLHDIVDPRLLNDTNFEQLKEVATLARQCVRVKGEERPTMKEVAHELAGMQAMEMYSWGKRNLQVEESEHLLAEELKNIYWDNATNHGV</sequence>
<dbReference type="InterPro" id="IPR045274">
    <property type="entry name" value="WAK-like"/>
</dbReference>